<reference evidence="1" key="1">
    <citation type="submission" date="2023-06" db="EMBL/GenBank/DDBJ databases">
        <authorList>
            <consortium name="Lawrence Berkeley National Laboratory"/>
            <person name="Ahrendt S."/>
            <person name="Sahu N."/>
            <person name="Indic B."/>
            <person name="Wong-Bajracharya J."/>
            <person name="Merenyi Z."/>
            <person name="Ke H.-M."/>
            <person name="Monk M."/>
            <person name="Kocsube S."/>
            <person name="Drula E."/>
            <person name="Lipzen A."/>
            <person name="Balint B."/>
            <person name="Henrissat B."/>
            <person name="Andreopoulos B."/>
            <person name="Martin F.M."/>
            <person name="Harder C.B."/>
            <person name="Rigling D."/>
            <person name="Ford K.L."/>
            <person name="Foster G.D."/>
            <person name="Pangilinan J."/>
            <person name="Papanicolaou A."/>
            <person name="Barry K."/>
            <person name="LaButti K."/>
            <person name="Viragh M."/>
            <person name="Koriabine M."/>
            <person name="Yan M."/>
            <person name="Riley R."/>
            <person name="Champramary S."/>
            <person name="Plett K.L."/>
            <person name="Tsai I.J."/>
            <person name="Slot J."/>
            <person name="Sipos G."/>
            <person name="Plett J."/>
            <person name="Nagy L.G."/>
            <person name="Grigoriev I.V."/>
        </authorList>
    </citation>
    <scope>NUCLEOTIDE SEQUENCE</scope>
    <source>
        <strain evidence="1">ICMP 16352</strain>
    </source>
</reference>
<organism evidence="1 3">
    <name type="scientific">Armillaria novae-zelandiae</name>
    <dbReference type="NCBI Taxonomy" id="153914"/>
    <lineage>
        <taxon>Eukaryota</taxon>
        <taxon>Fungi</taxon>
        <taxon>Dikarya</taxon>
        <taxon>Basidiomycota</taxon>
        <taxon>Agaricomycotina</taxon>
        <taxon>Agaricomycetes</taxon>
        <taxon>Agaricomycetidae</taxon>
        <taxon>Agaricales</taxon>
        <taxon>Marasmiineae</taxon>
        <taxon>Physalacriaceae</taxon>
        <taxon>Armillaria</taxon>
    </lineage>
</organism>
<evidence type="ECO:0008006" key="4">
    <source>
        <dbReference type="Google" id="ProtNLM"/>
    </source>
</evidence>
<dbReference type="InterPro" id="IPR036397">
    <property type="entry name" value="RNaseH_sf"/>
</dbReference>
<feature type="non-terminal residue" evidence="1">
    <location>
        <position position="1"/>
    </location>
</feature>
<dbReference type="Gene3D" id="3.30.420.10">
    <property type="entry name" value="Ribonuclease H-like superfamily/Ribonuclease H"/>
    <property type="match status" value="1"/>
</dbReference>
<name>A0AA39KEZ2_9AGAR</name>
<keyword evidence="3" id="KW-1185">Reference proteome</keyword>
<dbReference type="AlphaFoldDB" id="A0AA39KEZ2"/>
<proteinExistence type="predicted"/>
<dbReference type="EMBL" id="JAUEPR010000206">
    <property type="protein sequence ID" value="KAK0459880.1"/>
    <property type="molecule type" value="Genomic_DNA"/>
</dbReference>
<feature type="non-terminal residue" evidence="1">
    <location>
        <position position="164"/>
    </location>
</feature>
<evidence type="ECO:0000313" key="3">
    <source>
        <dbReference type="Proteomes" id="UP001175227"/>
    </source>
</evidence>
<gene>
    <name evidence="1" type="ORF">IW261DRAFT_1287076</name>
    <name evidence="2" type="ORF">IW261DRAFT_1309004</name>
</gene>
<protein>
    <recommendedName>
        <fullName evidence="4">RNase H type-1 domain-containing protein</fullName>
    </recommendedName>
</protein>
<accession>A0AA39KEZ2</accession>
<sequence length="164" mass="18725">CKNPKQCEEFMRETLEVIQEKYVPQGSPTKDGLDFTPRRLKQLREQDPLKDVITANPDITERVSPYNAVRVFGERRMIETPRKPARRDWVRKPGRLRVIYGDGSSMKNGWENAEAGTGIWEKNGIKAQARVNGNPPDNQRGELCGPILAMKSIPDEDTLKYLTD</sequence>
<evidence type="ECO:0000313" key="1">
    <source>
        <dbReference type="EMBL" id="KAK0459880.1"/>
    </source>
</evidence>
<dbReference type="EMBL" id="JAUEPR010000068">
    <property type="protein sequence ID" value="KAK0468718.1"/>
    <property type="molecule type" value="Genomic_DNA"/>
</dbReference>
<evidence type="ECO:0000313" key="2">
    <source>
        <dbReference type="EMBL" id="KAK0468718.1"/>
    </source>
</evidence>
<comment type="caution">
    <text evidence="1">The sequence shown here is derived from an EMBL/GenBank/DDBJ whole genome shotgun (WGS) entry which is preliminary data.</text>
</comment>
<dbReference type="GO" id="GO:0003676">
    <property type="term" value="F:nucleic acid binding"/>
    <property type="evidence" value="ECO:0007669"/>
    <property type="project" value="InterPro"/>
</dbReference>
<dbReference type="Proteomes" id="UP001175227">
    <property type="component" value="Unassembled WGS sequence"/>
</dbReference>